<evidence type="ECO:0000256" key="2">
    <source>
        <dbReference type="SAM" id="Phobius"/>
    </source>
</evidence>
<keyword evidence="2" id="KW-0472">Membrane</keyword>
<dbReference type="EMBL" id="JBHRZH010000015">
    <property type="protein sequence ID" value="MFC3762572.1"/>
    <property type="molecule type" value="Genomic_DNA"/>
</dbReference>
<reference evidence="5" key="1">
    <citation type="journal article" date="2019" name="Int. J. Syst. Evol. Microbiol.">
        <title>The Global Catalogue of Microorganisms (GCM) 10K type strain sequencing project: providing services to taxonomists for standard genome sequencing and annotation.</title>
        <authorList>
            <consortium name="The Broad Institute Genomics Platform"/>
            <consortium name="The Broad Institute Genome Sequencing Center for Infectious Disease"/>
            <person name="Wu L."/>
            <person name="Ma J."/>
        </authorList>
    </citation>
    <scope>NUCLEOTIDE SEQUENCE [LARGE SCALE GENOMIC DNA]</scope>
    <source>
        <strain evidence="5">CGMCC 4.7241</strain>
    </source>
</reference>
<sequence length="106" mass="11284">MPSFDPPDSADDPPDVSVDRQVSRPDGHQSRTKVALRTGPILAGVAALLTTIAVGVGAQVASSDDLDPKFRSCAEAKSHGYGSYRDGEDVEYGWYRDADEDGIVCD</sequence>
<dbReference type="Proteomes" id="UP001595699">
    <property type="component" value="Unassembled WGS sequence"/>
</dbReference>
<organism evidence="4 5">
    <name type="scientific">Tenggerimyces flavus</name>
    <dbReference type="NCBI Taxonomy" id="1708749"/>
    <lineage>
        <taxon>Bacteria</taxon>
        <taxon>Bacillati</taxon>
        <taxon>Actinomycetota</taxon>
        <taxon>Actinomycetes</taxon>
        <taxon>Propionibacteriales</taxon>
        <taxon>Nocardioidaceae</taxon>
        <taxon>Tenggerimyces</taxon>
    </lineage>
</organism>
<comment type="caution">
    <text evidence="4">The sequence shown here is derived from an EMBL/GenBank/DDBJ whole genome shotgun (WGS) entry which is preliminary data.</text>
</comment>
<accession>A0ABV7YBS0</accession>
<dbReference type="InterPro" id="IPR008613">
    <property type="entry name" value="Excalibur_Ca-bd_domain"/>
</dbReference>
<feature type="transmembrane region" description="Helical" evidence="2">
    <location>
        <begin position="41"/>
        <end position="61"/>
    </location>
</feature>
<protein>
    <submittedName>
        <fullName evidence="4">Excalibur calcium-binding domain-containing protein</fullName>
    </submittedName>
</protein>
<dbReference type="RefSeq" id="WP_205118858.1">
    <property type="nucleotide sequence ID" value="NZ_JAFBCM010000001.1"/>
</dbReference>
<feature type="region of interest" description="Disordered" evidence="1">
    <location>
        <begin position="1"/>
        <end position="34"/>
    </location>
</feature>
<dbReference type="Pfam" id="PF05901">
    <property type="entry name" value="Excalibur"/>
    <property type="match status" value="1"/>
</dbReference>
<feature type="domain" description="Excalibur calcium-binding" evidence="3">
    <location>
        <begin position="70"/>
        <end position="105"/>
    </location>
</feature>
<evidence type="ECO:0000313" key="4">
    <source>
        <dbReference type="EMBL" id="MFC3762572.1"/>
    </source>
</evidence>
<evidence type="ECO:0000313" key="5">
    <source>
        <dbReference type="Proteomes" id="UP001595699"/>
    </source>
</evidence>
<evidence type="ECO:0000256" key="1">
    <source>
        <dbReference type="SAM" id="MobiDB-lite"/>
    </source>
</evidence>
<feature type="compositionally biased region" description="Basic and acidic residues" evidence="1">
    <location>
        <begin position="17"/>
        <end position="29"/>
    </location>
</feature>
<proteinExistence type="predicted"/>
<gene>
    <name evidence="4" type="ORF">ACFOUW_17145</name>
</gene>
<keyword evidence="2" id="KW-0812">Transmembrane</keyword>
<keyword evidence="5" id="KW-1185">Reference proteome</keyword>
<name>A0ABV7YBS0_9ACTN</name>
<evidence type="ECO:0000259" key="3">
    <source>
        <dbReference type="Pfam" id="PF05901"/>
    </source>
</evidence>
<keyword evidence="2" id="KW-1133">Transmembrane helix</keyword>